<dbReference type="AlphaFoldDB" id="A0AAT9HB32"/>
<protein>
    <submittedName>
        <fullName evidence="2">Uncharacterized protein</fullName>
    </submittedName>
</protein>
<proteinExistence type="predicted"/>
<gene>
    <name evidence="2" type="ORF">SHKM778_09850</name>
</gene>
<reference evidence="2" key="1">
    <citation type="submission" date="2024-06" db="EMBL/GenBank/DDBJ databases">
        <authorList>
            <consortium name="consrtm"/>
            <person name="Uemura M."/>
            <person name="Terahara T."/>
        </authorList>
    </citation>
    <scope>NUCLEOTIDE SEQUENCE</scope>
    <source>
        <strain evidence="2">KM77-8</strain>
    </source>
</reference>
<accession>A0AAT9HB32</accession>
<evidence type="ECO:0000313" key="2">
    <source>
        <dbReference type="EMBL" id="BFO14597.1"/>
    </source>
</evidence>
<feature type="region of interest" description="Disordered" evidence="1">
    <location>
        <begin position="23"/>
        <end position="67"/>
    </location>
</feature>
<reference evidence="2" key="2">
    <citation type="submission" date="2024-07" db="EMBL/GenBank/DDBJ databases">
        <title>Streptomyces haneummycinica sp. nov., a new antibiotic-producing actinobacterium isolated from marine sediment.</title>
        <authorList>
            <person name="Uemura M."/>
            <person name="Hamada M."/>
            <person name="Hirano S."/>
            <person name="Kobayashi K."/>
            <person name="Ohshiro T."/>
            <person name="Kobayashi T."/>
            <person name="Terahara T."/>
        </authorList>
    </citation>
    <scope>NUCLEOTIDE SEQUENCE</scope>
    <source>
        <strain evidence="2">KM77-8</strain>
    </source>
</reference>
<dbReference type="EMBL" id="AP035768">
    <property type="protein sequence ID" value="BFO14597.1"/>
    <property type="molecule type" value="Genomic_DNA"/>
</dbReference>
<evidence type="ECO:0000256" key="1">
    <source>
        <dbReference type="SAM" id="MobiDB-lite"/>
    </source>
</evidence>
<feature type="compositionally biased region" description="Gly residues" evidence="1">
    <location>
        <begin position="56"/>
        <end position="67"/>
    </location>
</feature>
<organism evidence="2">
    <name type="scientific">Streptomyces haneummycinicus</name>
    <dbReference type="NCBI Taxonomy" id="3074435"/>
    <lineage>
        <taxon>Bacteria</taxon>
        <taxon>Bacillati</taxon>
        <taxon>Actinomycetota</taxon>
        <taxon>Actinomycetes</taxon>
        <taxon>Kitasatosporales</taxon>
        <taxon>Streptomycetaceae</taxon>
        <taxon>Streptomyces</taxon>
    </lineage>
</organism>
<sequence>MGAALASYEEAFRITAHESHAEVLAQTRRKARSCHPITSGTRQGRRRRLSGRVLPGPGGASGAGASG</sequence>
<name>A0AAT9HB32_9ACTN</name>